<accession>A0A6A6NSS2</accession>
<dbReference type="SUPFAM" id="SSF51735">
    <property type="entry name" value="NAD(P)-binding Rossmann-fold domains"/>
    <property type="match status" value="1"/>
</dbReference>
<dbReference type="EMBL" id="MU001691">
    <property type="protein sequence ID" value="KAF2454474.1"/>
    <property type="molecule type" value="Genomic_DNA"/>
</dbReference>
<dbReference type="InterPro" id="IPR051402">
    <property type="entry name" value="KPR-Related"/>
</dbReference>
<comment type="catalytic activity">
    <reaction evidence="4">
        <text>(R)-pantoate + NADP(+) = 2-dehydropantoate + NADPH + H(+)</text>
        <dbReference type="Rhea" id="RHEA:16233"/>
        <dbReference type="ChEBI" id="CHEBI:11561"/>
        <dbReference type="ChEBI" id="CHEBI:15378"/>
        <dbReference type="ChEBI" id="CHEBI:15980"/>
        <dbReference type="ChEBI" id="CHEBI:57783"/>
        <dbReference type="ChEBI" id="CHEBI:58349"/>
        <dbReference type="EC" id="1.1.1.169"/>
    </reaction>
</comment>
<dbReference type="InterPro" id="IPR013332">
    <property type="entry name" value="KPR_N"/>
</dbReference>
<proteinExistence type="inferred from homology"/>
<dbReference type="InterPro" id="IPR036291">
    <property type="entry name" value="NAD(P)-bd_dom_sf"/>
</dbReference>
<dbReference type="Pfam" id="PF08546">
    <property type="entry name" value="ApbA_C"/>
    <property type="match status" value="1"/>
</dbReference>
<sequence>MTMTKARVLIVGTGGVGTMAAYALETGGQAEVTAVLRSNFTAVQRSGFEIDSLDHGTGIKGWKPSSVRNTIPNVAEEGLSPFDYVVVTTKNIPDIRPTVVEIIAPAVTAGKTTICMVQNGINIEKPIIERFPRNVVLSGISLIGATETAHGKIRHDDNDTLKIGPYPSLQVFPEAAEAAARNFVQIYGACGKVDCMYDENVPFSRWRKVTYNASFNSVATVLRMDTSRMRLSEHIIDDLILPAMREIVMTAKACGVELPDSVMDALVKADPIDIFFRPSMCQDIEKGNYIEFENIVGEPVREAEKHGLSTPVLKTIYGLLKGLQLKTKEAKGLWTPSVGQCGKYI</sequence>
<dbReference type="InterPro" id="IPR013328">
    <property type="entry name" value="6PGD_dom2"/>
</dbReference>
<reference evidence="7" key="1">
    <citation type="journal article" date="2020" name="Stud. Mycol.">
        <title>101 Dothideomycetes genomes: a test case for predicting lifestyles and emergence of pathogens.</title>
        <authorList>
            <person name="Haridas S."/>
            <person name="Albert R."/>
            <person name="Binder M."/>
            <person name="Bloem J."/>
            <person name="Labutti K."/>
            <person name="Salamov A."/>
            <person name="Andreopoulos B."/>
            <person name="Baker S."/>
            <person name="Barry K."/>
            <person name="Bills G."/>
            <person name="Bluhm B."/>
            <person name="Cannon C."/>
            <person name="Castanera R."/>
            <person name="Culley D."/>
            <person name="Daum C."/>
            <person name="Ezra D."/>
            <person name="Gonzalez J."/>
            <person name="Henrissat B."/>
            <person name="Kuo A."/>
            <person name="Liang C."/>
            <person name="Lipzen A."/>
            <person name="Lutzoni F."/>
            <person name="Magnuson J."/>
            <person name="Mondo S."/>
            <person name="Nolan M."/>
            <person name="Ohm R."/>
            <person name="Pangilinan J."/>
            <person name="Park H.-J."/>
            <person name="Ramirez L."/>
            <person name="Alfaro M."/>
            <person name="Sun H."/>
            <person name="Tritt A."/>
            <person name="Yoshinaga Y."/>
            <person name="Zwiers L.-H."/>
            <person name="Turgeon B."/>
            <person name="Goodwin S."/>
            <person name="Spatafora J."/>
            <person name="Crous P."/>
            <person name="Grigoriev I."/>
        </authorList>
    </citation>
    <scope>NUCLEOTIDE SEQUENCE</scope>
    <source>
        <strain evidence="7">ATCC 16933</strain>
    </source>
</reference>
<dbReference type="GO" id="GO:0008677">
    <property type="term" value="F:2-dehydropantoate 2-reductase activity"/>
    <property type="evidence" value="ECO:0007669"/>
    <property type="project" value="UniProtKB-EC"/>
</dbReference>
<keyword evidence="3 4" id="KW-0560">Oxidoreductase</keyword>
<dbReference type="SUPFAM" id="SSF48179">
    <property type="entry name" value="6-phosphogluconate dehydrogenase C-terminal domain-like"/>
    <property type="match status" value="1"/>
</dbReference>
<evidence type="ECO:0000256" key="4">
    <source>
        <dbReference type="RuleBase" id="RU362068"/>
    </source>
</evidence>
<dbReference type="PANTHER" id="PTHR21708">
    <property type="entry name" value="PROBABLE 2-DEHYDROPANTOATE 2-REDUCTASE"/>
    <property type="match status" value="1"/>
</dbReference>
<dbReference type="Proteomes" id="UP000799766">
    <property type="component" value="Unassembled WGS sequence"/>
</dbReference>
<comment type="function">
    <text evidence="4">Catalyzes the NADPH-dependent reduction of ketopantoate into pantoic acid.</text>
</comment>
<dbReference type="GO" id="GO:0015940">
    <property type="term" value="P:pantothenate biosynthetic process"/>
    <property type="evidence" value="ECO:0007669"/>
    <property type="project" value="InterPro"/>
</dbReference>
<dbReference type="OrthoDB" id="3609at2759"/>
<dbReference type="InterPro" id="IPR008927">
    <property type="entry name" value="6-PGluconate_DH-like_C_sf"/>
</dbReference>
<dbReference type="Pfam" id="PF02558">
    <property type="entry name" value="ApbA"/>
    <property type="match status" value="1"/>
</dbReference>
<organism evidence="7 8">
    <name type="scientific">Lineolata rhizophorae</name>
    <dbReference type="NCBI Taxonomy" id="578093"/>
    <lineage>
        <taxon>Eukaryota</taxon>
        <taxon>Fungi</taxon>
        <taxon>Dikarya</taxon>
        <taxon>Ascomycota</taxon>
        <taxon>Pezizomycotina</taxon>
        <taxon>Dothideomycetes</taxon>
        <taxon>Dothideomycetes incertae sedis</taxon>
        <taxon>Lineolatales</taxon>
        <taxon>Lineolataceae</taxon>
        <taxon>Lineolata</taxon>
    </lineage>
</organism>
<name>A0A6A6NSS2_9PEZI</name>
<protein>
    <recommendedName>
        <fullName evidence="4">2-dehydropantoate 2-reductase</fullName>
        <ecNumber evidence="4">1.1.1.169</ecNumber>
    </recommendedName>
    <alternativeName>
        <fullName evidence="4">Ketopantoate reductase</fullName>
    </alternativeName>
</protein>
<feature type="domain" description="Ketopantoate reductase N-terminal" evidence="5">
    <location>
        <begin position="8"/>
        <end position="167"/>
    </location>
</feature>
<dbReference type="NCBIfam" id="TIGR00745">
    <property type="entry name" value="apbA_panE"/>
    <property type="match status" value="1"/>
</dbReference>
<gene>
    <name evidence="7" type="ORF">BDY21DRAFT_104894</name>
</gene>
<keyword evidence="8" id="KW-1185">Reference proteome</keyword>
<feature type="domain" description="Ketopantoate reductase C-terminal" evidence="6">
    <location>
        <begin position="204"/>
        <end position="324"/>
    </location>
</feature>
<dbReference type="GO" id="GO:0005737">
    <property type="term" value="C:cytoplasm"/>
    <property type="evidence" value="ECO:0007669"/>
    <property type="project" value="TreeGrafter"/>
</dbReference>
<dbReference type="InterPro" id="IPR003710">
    <property type="entry name" value="ApbA"/>
</dbReference>
<evidence type="ECO:0000313" key="8">
    <source>
        <dbReference type="Proteomes" id="UP000799766"/>
    </source>
</evidence>
<dbReference type="AlphaFoldDB" id="A0A6A6NSS2"/>
<keyword evidence="2 4" id="KW-0521">NADP</keyword>
<dbReference type="FunFam" id="1.10.1040.10:FF:000017">
    <property type="entry name" value="2-dehydropantoate 2-reductase"/>
    <property type="match status" value="1"/>
</dbReference>
<evidence type="ECO:0000256" key="3">
    <source>
        <dbReference type="ARBA" id="ARBA00023002"/>
    </source>
</evidence>
<dbReference type="InterPro" id="IPR013752">
    <property type="entry name" value="KPA_reductase"/>
</dbReference>
<dbReference type="Gene3D" id="3.40.50.720">
    <property type="entry name" value="NAD(P)-binding Rossmann-like Domain"/>
    <property type="match status" value="1"/>
</dbReference>
<evidence type="ECO:0000256" key="1">
    <source>
        <dbReference type="ARBA" id="ARBA00007870"/>
    </source>
</evidence>
<comment type="similarity">
    <text evidence="1 4">Belongs to the ketopantoate reductase family.</text>
</comment>
<evidence type="ECO:0000259" key="6">
    <source>
        <dbReference type="Pfam" id="PF08546"/>
    </source>
</evidence>
<dbReference type="EC" id="1.1.1.169" evidence="4"/>
<evidence type="ECO:0000256" key="2">
    <source>
        <dbReference type="ARBA" id="ARBA00022857"/>
    </source>
</evidence>
<evidence type="ECO:0000313" key="7">
    <source>
        <dbReference type="EMBL" id="KAF2454474.1"/>
    </source>
</evidence>
<evidence type="ECO:0000259" key="5">
    <source>
        <dbReference type="Pfam" id="PF02558"/>
    </source>
</evidence>
<dbReference type="Gene3D" id="1.10.1040.10">
    <property type="entry name" value="N-(1-d-carboxylethyl)-l-norvaline Dehydrogenase, domain 2"/>
    <property type="match status" value="1"/>
</dbReference>
<dbReference type="PANTHER" id="PTHR21708:SF30">
    <property type="entry name" value="2-DEHYDROPANTOATE 2-REDUCTASE-RELATED"/>
    <property type="match status" value="1"/>
</dbReference>